<dbReference type="OrthoDB" id="9775130at2"/>
<organism evidence="1 2">
    <name type="scientific">Flammeovirga pectinis</name>
    <dbReference type="NCBI Taxonomy" id="2494373"/>
    <lineage>
        <taxon>Bacteria</taxon>
        <taxon>Pseudomonadati</taxon>
        <taxon>Bacteroidota</taxon>
        <taxon>Cytophagia</taxon>
        <taxon>Cytophagales</taxon>
        <taxon>Flammeovirgaceae</taxon>
        <taxon>Flammeovirga</taxon>
    </lineage>
</organism>
<dbReference type="EMBL" id="CP034562">
    <property type="protein sequence ID" value="AZQ61851.1"/>
    <property type="molecule type" value="Genomic_DNA"/>
</dbReference>
<proteinExistence type="predicted"/>
<protein>
    <submittedName>
        <fullName evidence="1">Esterase</fullName>
    </submittedName>
</protein>
<accession>A0A3Q9FJZ3</accession>
<dbReference type="KEGG" id="fll:EI427_06245"/>
<dbReference type="AlphaFoldDB" id="A0A3Q9FJZ3"/>
<dbReference type="RefSeq" id="WP_126612773.1">
    <property type="nucleotide sequence ID" value="NZ_CP034562.1"/>
</dbReference>
<reference evidence="1 2" key="1">
    <citation type="submission" date="2018-12" db="EMBL/GenBank/DDBJ databases">
        <title>Flammeovirga pectinis sp. nov., isolated from the gut of the Korean scallop, Patinopecten yessoensis.</title>
        <authorList>
            <person name="Bae J.-W."/>
            <person name="Jeong Y.-S."/>
            <person name="Kang W."/>
        </authorList>
    </citation>
    <scope>NUCLEOTIDE SEQUENCE [LARGE SCALE GENOMIC DNA]</scope>
    <source>
        <strain evidence="1 2">L12M1</strain>
    </source>
</reference>
<dbReference type="InterPro" id="IPR029058">
    <property type="entry name" value="AB_hydrolase_fold"/>
</dbReference>
<evidence type="ECO:0000313" key="1">
    <source>
        <dbReference type="EMBL" id="AZQ61851.1"/>
    </source>
</evidence>
<dbReference type="Proteomes" id="UP000267268">
    <property type="component" value="Chromosome 1"/>
</dbReference>
<dbReference type="Gene3D" id="3.40.50.1820">
    <property type="entry name" value="alpha/beta hydrolase"/>
    <property type="match status" value="1"/>
</dbReference>
<dbReference type="InterPro" id="IPR000801">
    <property type="entry name" value="Esterase-like"/>
</dbReference>
<gene>
    <name evidence="1" type="ORF">EI427_06245</name>
</gene>
<dbReference type="SUPFAM" id="SSF53474">
    <property type="entry name" value="alpha/beta-Hydrolases"/>
    <property type="match status" value="1"/>
</dbReference>
<name>A0A3Q9FJZ3_9BACT</name>
<evidence type="ECO:0000313" key="2">
    <source>
        <dbReference type="Proteomes" id="UP000267268"/>
    </source>
</evidence>
<dbReference type="Pfam" id="PF00756">
    <property type="entry name" value="Esterase"/>
    <property type="match status" value="1"/>
</dbReference>
<sequence>MKRDISGWHSPRLNKWMDIVSYGHYGPALLLFPTAAADFLEYERFQLIDALKPFIDAGKLKVYSINSINTESWMNNQMHPRHKAERQEAFNHYIYDEVVPYIFNDCGGHTPIILSGASFGALHSANIFFKRPDLFWGLIAMSGDYQLHSYTKGYADDLTFFNSPLSYLPGWNDHYIIDQLKQKEIVLATGQGNHEKPSAAIELSHVLNAKGIHNHLEVWGHDIHHDWPTWRQMLPHFLGNWFIH</sequence>
<keyword evidence="2" id="KW-1185">Reference proteome</keyword>